<comment type="function">
    <text evidence="9">Protein phosphatase that catalyzes the dephosphorylation of the C-terminal domain of RNA polymerase II. Plays a role in RNA processing and termination.</text>
</comment>
<dbReference type="GO" id="GO:0005634">
    <property type="term" value="C:nucleus"/>
    <property type="evidence" value="ECO:0007669"/>
    <property type="project" value="UniProtKB-SubCell"/>
</dbReference>
<dbReference type="Ensembl" id="ENSSSCT00040065203.1">
    <property type="protein sequence ID" value="ENSSSCP00040027600.1"/>
    <property type="gene ID" value="ENSSSCG00040048394.1"/>
</dbReference>
<dbReference type="EC" id="3.1.3.16" evidence="9"/>
<evidence type="ECO:0000256" key="1">
    <source>
        <dbReference type="ARBA" id="ARBA00004123"/>
    </source>
</evidence>
<reference evidence="10" key="1">
    <citation type="submission" date="2025-08" db="UniProtKB">
        <authorList>
            <consortium name="Ensembl"/>
        </authorList>
    </citation>
    <scope>IDENTIFICATION</scope>
</reference>
<dbReference type="SMR" id="A0A8D1EUW3"/>
<dbReference type="Proteomes" id="UP000694722">
    <property type="component" value="Unplaced"/>
</dbReference>
<dbReference type="InterPro" id="IPR006811">
    <property type="entry name" value="RNA_pol_II_suA"/>
</dbReference>
<comment type="similarity">
    <text evidence="2 9">Belongs to the SSU72 phosphatase family.</text>
</comment>
<protein>
    <recommendedName>
        <fullName evidence="9">RNA polymerase II subunit A C-terminal domain phosphatase SSU72</fullName>
        <shortName evidence="9">CTD phosphatase SSU72</shortName>
        <ecNumber evidence="9">3.1.3.16</ecNumber>
    </recommendedName>
</protein>
<dbReference type="AlphaFoldDB" id="A0A8D1EUW3"/>
<keyword evidence="5 9" id="KW-0904">Protein phosphatase</keyword>
<dbReference type="Gene3D" id="3.40.50.2300">
    <property type="match status" value="2"/>
</dbReference>
<comment type="catalytic activity">
    <reaction evidence="7 9">
        <text>O-phospho-L-seryl-[protein] + H2O = L-seryl-[protein] + phosphate</text>
        <dbReference type="Rhea" id="RHEA:20629"/>
        <dbReference type="Rhea" id="RHEA-COMP:9863"/>
        <dbReference type="Rhea" id="RHEA-COMP:11604"/>
        <dbReference type="ChEBI" id="CHEBI:15377"/>
        <dbReference type="ChEBI" id="CHEBI:29999"/>
        <dbReference type="ChEBI" id="CHEBI:43474"/>
        <dbReference type="ChEBI" id="CHEBI:83421"/>
        <dbReference type="EC" id="3.1.3.16"/>
    </reaction>
</comment>
<sequence length="215" mass="24405">VPVGSRVWLRAVSPWLQRALNPCAWGPTGLAGPMPSLAPLRVAMVCMSNMNRSMEAHSIFSKKGFHVRSFRPGSMVRLQGPTRDCPVLYSFCTPYRHIRNGILHLLGRNEHIKPCPERFQDCREAFDVIFTCEESIYDRVVGHLCAREQETCQPVHVINVDMQDNLEDTTLGSLVLCELCQRLQQVDDMENCLAKLLLGVEQKTGRSFLHTVCFY</sequence>
<keyword evidence="6 9" id="KW-0539">Nucleus</keyword>
<evidence type="ECO:0000256" key="7">
    <source>
        <dbReference type="ARBA" id="ARBA00047761"/>
    </source>
</evidence>
<keyword evidence="3 9" id="KW-0507">mRNA processing</keyword>
<comment type="subcellular location">
    <subcellularLocation>
        <location evidence="1 9">Nucleus</location>
    </subcellularLocation>
</comment>
<organism evidence="10 11">
    <name type="scientific">Sus scrofa</name>
    <name type="common">Pig</name>
    <dbReference type="NCBI Taxonomy" id="9823"/>
    <lineage>
        <taxon>Eukaryota</taxon>
        <taxon>Metazoa</taxon>
        <taxon>Chordata</taxon>
        <taxon>Craniata</taxon>
        <taxon>Vertebrata</taxon>
        <taxon>Euteleostomi</taxon>
        <taxon>Mammalia</taxon>
        <taxon>Eutheria</taxon>
        <taxon>Laurasiatheria</taxon>
        <taxon>Artiodactyla</taxon>
        <taxon>Suina</taxon>
        <taxon>Suidae</taxon>
        <taxon>Sus</taxon>
    </lineage>
</organism>
<name>A0A8D1EUW3_PIG</name>
<keyword evidence="4 9" id="KW-0378">Hydrolase</keyword>
<evidence type="ECO:0000256" key="4">
    <source>
        <dbReference type="ARBA" id="ARBA00022801"/>
    </source>
</evidence>
<accession>A0A8D1EUW3</accession>
<comment type="catalytic activity">
    <reaction evidence="8 9">
        <text>O-phospho-L-threonyl-[protein] + H2O = L-threonyl-[protein] + phosphate</text>
        <dbReference type="Rhea" id="RHEA:47004"/>
        <dbReference type="Rhea" id="RHEA-COMP:11060"/>
        <dbReference type="Rhea" id="RHEA-COMP:11605"/>
        <dbReference type="ChEBI" id="CHEBI:15377"/>
        <dbReference type="ChEBI" id="CHEBI:30013"/>
        <dbReference type="ChEBI" id="CHEBI:43474"/>
        <dbReference type="ChEBI" id="CHEBI:61977"/>
        <dbReference type="EC" id="3.1.3.16"/>
    </reaction>
</comment>
<evidence type="ECO:0000256" key="6">
    <source>
        <dbReference type="ARBA" id="ARBA00023242"/>
    </source>
</evidence>
<dbReference type="GO" id="GO:0004722">
    <property type="term" value="F:protein serine/threonine phosphatase activity"/>
    <property type="evidence" value="ECO:0007669"/>
    <property type="project" value="UniProtKB-UniRule"/>
</dbReference>
<dbReference type="GO" id="GO:0006397">
    <property type="term" value="P:mRNA processing"/>
    <property type="evidence" value="ECO:0007669"/>
    <property type="project" value="UniProtKB-KW"/>
</dbReference>
<evidence type="ECO:0000256" key="3">
    <source>
        <dbReference type="ARBA" id="ARBA00022664"/>
    </source>
</evidence>
<evidence type="ECO:0000256" key="8">
    <source>
        <dbReference type="ARBA" id="ARBA00048336"/>
    </source>
</evidence>
<dbReference type="Pfam" id="PF04722">
    <property type="entry name" value="Ssu72"/>
    <property type="match status" value="1"/>
</dbReference>
<dbReference type="FunFam" id="3.40.50.2300:FF:000066">
    <property type="entry name" value="RNA polymerase II subunit A C-terminal domain phosphatase SSU72"/>
    <property type="match status" value="1"/>
</dbReference>
<evidence type="ECO:0000313" key="11">
    <source>
        <dbReference type="Proteomes" id="UP000694722"/>
    </source>
</evidence>
<evidence type="ECO:0000256" key="2">
    <source>
        <dbReference type="ARBA" id="ARBA00008978"/>
    </source>
</evidence>
<evidence type="ECO:0000256" key="5">
    <source>
        <dbReference type="ARBA" id="ARBA00022912"/>
    </source>
</evidence>
<evidence type="ECO:0000313" key="10">
    <source>
        <dbReference type="Ensembl" id="ENSSSCP00040027600.1"/>
    </source>
</evidence>
<proteinExistence type="inferred from homology"/>
<evidence type="ECO:0000256" key="9">
    <source>
        <dbReference type="RuleBase" id="RU369031"/>
    </source>
</evidence>
<dbReference type="PANTHER" id="PTHR20383">
    <property type="entry name" value="RNA POLYMERASE II SUBUNIT A C-TERMINAL DOMAIN PHOSPHATASE"/>
    <property type="match status" value="1"/>
</dbReference>